<dbReference type="EMBL" id="CP003098">
    <property type="protein sequence ID" value="AET32989.1"/>
    <property type="molecule type" value="Genomic_DNA"/>
</dbReference>
<keyword evidence="3" id="KW-1185">Reference proteome</keyword>
<sequence length="212" mass="22814">MWYITAALVLYAASIAAGIAGQALLSAVFGIGSTVAVATYLTKAHSLLVNLREKLWDRLAAVWLGGEYAAAIWLYVLSGVGAQILSVLLAGQLESLASILPKGPVPNAAVDQETFGRLLGVAALGLGLLGLALVWLASWAYLIELFTRDLYLIRAVAGVGTFRPYSATFYIILSIVTLGFLYFYWLYSVWRWISQLTNLTKSPPPSQGLVAT</sequence>
<evidence type="ECO:0008006" key="4">
    <source>
        <dbReference type="Google" id="ProtNLM"/>
    </source>
</evidence>
<organism evidence="2 3">
    <name type="scientific">Pyrobaculum ferrireducens</name>
    <dbReference type="NCBI Taxonomy" id="1104324"/>
    <lineage>
        <taxon>Archaea</taxon>
        <taxon>Thermoproteota</taxon>
        <taxon>Thermoprotei</taxon>
        <taxon>Thermoproteales</taxon>
        <taxon>Thermoproteaceae</taxon>
        <taxon>Pyrobaculum</taxon>
    </lineage>
</organism>
<keyword evidence="1" id="KW-0812">Transmembrane</keyword>
<protein>
    <recommendedName>
        <fullName evidence="4">DUF996 domain-containing protein</fullName>
    </recommendedName>
</protein>
<keyword evidence="1" id="KW-1133">Transmembrane helix</keyword>
<gene>
    <name evidence="2" type="ORF">P186_1570</name>
</gene>
<evidence type="ECO:0000313" key="3">
    <source>
        <dbReference type="Proteomes" id="UP000005867"/>
    </source>
</evidence>
<reference evidence="2 3" key="1">
    <citation type="journal article" date="2012" name="J. Bacteriol.">
        <title>Complete genome sequence of strain 1860, a crenarchaeon of the genus pyrobaculum able to grow with various electron acceptors.</title>
        <authorList>
            <person name="Mardanov A.V."/>
            <person name="Gumerov V.M."/>
            <person name="Slobodkina G.B."/>
            <person name="Beletsky A.V."/>
            <person name="Bonch-Osmolovskaya E.A."/>
            <person name="Ravin N.V."/>
            <person name="Skryabin K.G."/>
        </authorList>
    </citation>
    <scope>NUCLEOTIDE SEQUENCE [LARGE SCALE GENOMIC DNA]</scope>
    <source>
        <strain evidence="2 3">1860</strain>
    </source>
</reference>
<dbReference type="Proteomes" id="UP000005867">
    <property type="component" value="Chromosome"/>
</dbReference>
<name>G7VFI3_9CREN</name>
<accession>G7VFI3</accession>
<keyword evidence="1" id="KW-0472">Membrane</keyword>
<dbReference type="RefSeq" id="WP_014288815.1">
    <property type="nucleotide sequence ID" value="NC_016645.1"/>
</dbReference>
<evidence type="ECO:0000256" key="1">
    <source>
        <dbReference type="SAM" id="Phobius"/>
    </source>
</evidence>
<proteinExistence type="predicted"/>
<dbReference type="HOGENOM" id="CLU_1418737_0_0_2"/>
<dbReference type="OrthoDB" id="29198at2157"/>
<dbReference type="eggNOG" id="arCOG05645">
    <property type="taxonomic scope" value="Archaea"/>
</dbReference>
<feature type="transmembrane region" description="Helical" evidence="1">
    <location>
        <begin position="121"/>
        <end position="142"/>
    </location>
</feature>
<dbReference type="KEGG" id="pyr:P186_1570"/>
<dbReference type="AlphaFoldDB" id="G7VFI3"/>
<dbReference type="BioCyc" id="PSP1104324:GJSN-1542-MONOMER"/>
<feature type="transmembrane region" description="Helical" evidence="1">
    <location>
        <begin position="167"/>
        <end position="187"/>
    </location>
</feature>
<dbReference type="GeneID" id="11596067"/>
<dbReference type="STRING" id="1104324.P186_1570"/>
<evidence type="ECO:0000313" key="2">
    <source>
        <dbReference type="EMBL" id="AET32989.1"/>
    </source>
</evidence>